<dbReference type="SMART" id="SM00342">
    <property type="entry name" value="HTH_ARAC"/>
    <property type="match status" value="1"/>
</dbReference>
<dbReference type="PRINTS" id="PR00032">
    <property type="entry name" value="HTHARAC"/>
</dbReference>
<organism evidence="6">
    <name type="scientific">marine sediment metagenome</name>
    <dbReference type="NCBI Taxonomy" id="412755"/>
    <lineage>
        <taxon>unclassified sequences</taxon>
        <taxon>metagenomes</taxon>
        <taxon>ecological metagenomes</taxon>
    </lineage>
</organism>
<dbReference type="Gene3D" id="1.10.10.60">
    <property type="entry name" value="Homeodomain-like"/>
    <property type="match status" value="2"/>
</dbReference>
<sequence length="225" mass="25949">MLLRQHQKTIGQVFSFEEKISLNWVRYVVYSYFSLFILGSICVLGTTQFQMLSLDMAFALVGILLSCMLIAFGLYGFRQTTIFSNSEFDLIRIASERKKDSLSAIYAKSGLDPINIERKAQELADFMDIEKPYLNENLSLPLLSEQFMCSQAQLSQIINQHFQMNFYDFVNGYRIEKAKTMLLSSVFEKLSILGIAFECGFKSKSSFNRYFKKYTGVTPSEFKKK</sequence>
<dbReference type="PANTHER" id="PTHR43280:SF29">
    <property type="entry name" value="ARAC-FAMILY TRANSCRIPTIONAL REGULATOR"/>
    <property type="match status" value="1"/>
</dbReference>
<dbReference type="GO" id="GO:0043565">
    <property type="term" value="F:sequence-specific DNA binding"/>
    <property type="evidence" value="ECO:0007669"/>
    <property type="project" value="InterPro"/>
</dbReference>
<keyword evidence="4" id="KW-1133">Transmembrane helix</keyword>
<feature type="domain" description="HTH araC/xylS-type" evidence="5">
    <location>
        <begin position="124"/>
        <end position="225"/>
    </location>
</feature>
<dbReference type="InterPro" id="IPR009057">
    <property type="entry name" value="Homeodomain-like_sf"/>
</dbReference>
<protein>
    <recommendedName>
        <fullName evidence="5">HTH araC/xylS-type domain-containing protein</fullName>
    </recommendedName>
</protein>
<reference evidence="6" key="1">
    <citation type="journal article" date="2015" name="Nature">
        <title>Complex archaea that bridge the gap between prokaryotes and eukaryotes.</title>
        <authorList>
            <person name="Spang A."/>
            <person name="Saw J.H."/>
            <person name="Jorgensen S.L."/>
            <person name="Zaremba-Niedzwiedzka K."/>
            <person name="Martijn J."/>
            <person name="Lind A.E."/>
            <person name="van Eijk R."/>
            <person name="Schleper C."/>
            <person name="Guy L."/>
            <person name="Ettema T.J."/>
        </authorList>
    </citation>
    <scope>NUCLEOTIDE SEQUENCE</scope>
</reference>
<name>A0A0F9NTJ3_9ZZZZ</name>
<feature type="transmembrane region" description="Helical" evidence="4">
    <location>
        <begin position="24"/>
        <end position="44"/>
    </location>
</feature>
<dbReference type="PROSITE" id="PS00041">
    <property type="entry name" value="HTH_ARAC_FAMILY_1"/>
    <property type="match status" value="1"/>
</dbReference>
<comment type="caution">
    <text evidence="6">The sequence shown here is derived from an EMBL/GenBank/DDBJ whole genome shotgun (WGS) entry which is preliminary data.</text>
</comment>
<evidence type="ECO:0000256" key="1">
    <source>
        <dbReference type="ARBA" id="ARBA00023015"/>
    </source>
</evidence>
<dbReference type="InterPro" id="IPR018060">
    <property type="entry name" value="HTH_AraC"/>
</dbReference>
<keyword evidence="4" id="KW-0812">Transmembrane</keyword>
<gene>
    <name evidence="6" type="ORF">LCGC14_1297300</name>
</gene>
<dbReference type="PROSITE" id="PS01124">
    <property type="entry name" value="HTH_ARAC_FAMILY_2"/>
    <property type="match status" value="1"/>
</dbReference>
<feature type="transmembrane region" description="Helical" evidence="4">
    <location>
        <begin position="56"/>
        <end position="77"/>
    </location>
</feature>
<dbReference type="EMBL" id="LAZR01007536">
    <property type="protein sequence ID" value="KKM84622.1"/>
    <property type="molecule type" value="Genomic_DNA"/>
</dbReference>
<evidence type="ECO:0000259" key="5">
    <source>
        <dbReference type="PROSITE" id="PS01124"/>
    </source>
</evidence>
<keyword evidence="4" id="KW-0472">Membrane</keyword>
<dbReference type="GO" id="GO:0003700">
    <property type="term" value="F:DNA-binding transcription factor activity"/>
    <property type="evidence" value="ECO:0007669"/>
    <property type="project" value="InterPro"/>
</dbReference>
<evidence type="ECO:0000313" key="6">
    <source>
        <dbReference type="EMBL" id="KKM84622.1"/>
    </source>
</evidence>
<evidence type="ECO:0000256" key="2">
    <source>
        <dbReference type="ARBA" id="ARBA00023125"/>
    </source>
</evidence>
<keyword evidence="3" id="KW-0804">Transcription</keyword>
<dbReference type="Pfam" id="PF12833">
    <property type="entry name" value="HTH_18"/>
    <property type="match status" value="1"/>
</dbReference>
<accession>A0A0F9NTJ3</accession>
<keyword evidence="2" id="KW-0238">DNA-binding</keyword>
<evidence type="ECO:0000256" key="3">
    <source>
        <dbReference type="ARBA" id="ARBA00023163"/>
    </source>
</evidence>
<dbReference type="SUPFAM" id="SSF46689">
    <property type="entry name" value="Homeodomain-like"/>
    <property type="match status" value="1"/>
</dbReference>
<keyword evidence="1" id="KW-0805">Transcription regulation</keyword>
<dbReference type="AlphaFoldDB" id="A0A0F9NTJ3"/>
<proteinExistence type="predicted"/>
<evidence type="ECO:0000256" key="4">
    <source>
        <dbReference type="SAM" id="Phobius"/>
    </source>
</evidence>
<dbReference type="InterPro" id="IPR018062">
    <property type="entry name" value="HTH_AraC-typ_CS"/>
</dbReference>
<dbReference type="PANTHER" id="PTHR43280">
    <property type="entry name" value="ARAC-FAMILY TRANSCRIPTIONAL REGULATOR"/>
    <property type="match status" value="1"/>
</dbReference>
<dbReference type="InterPro" id="IPR020449">
    <property type="entry name" value="Tscrpt_reg_AraC-type_HTH"/>
</dbReference>